<name>A0A917NNY1_9PROT</name>
<reference evidence="1" key="2">
    <citation type="submission" date="2020-09" db="EMBL/GenBank/DDBJ databases">
        <authorList>
            <person name="Sun Q."/>
            <person name="Zhou Y."/>
        </authorList>
    </citation>
    <scope>NUCLEOTIDE SEQUENCE</scope>
    <source>
        <strain evidence="1">CGMCC 1.3617</strain>
    </source>
</reference>
<protein>
    <recommendedName>
        <fullName evidence="3">Type VI secretion system tube protein Hcp</fullName>
    </recommendedName>
</protein>
<evidence type="ECO:0008006" key="3">
    <source>
        <dbReference type="Google" id="ProtNLM"/>
    </source>
</evidence>
<dbReference type="InterPro" id="IPR053165">
    <property type="entry name" value="HSI-I_assembly_Hcp1"/>
</dbReference>
<dbReference type="PANTHER" id="PTHR36152">
    <property type="entry name" value="CYTOPLASMIC PROTEIN-RELATED"/>
    <property type="match status" value="1"/>
</dbReference>
<organism evidence="1 2">
    <name type="scientific">Neoroseomonas lacus</name>
    <dbReference type="NCBI Taxonomy" id="287609"/>
    <lineage>
        <taxon>Bacteria</taxon>
        <taxon>Pseudomonadati</taxon>
        <taxon>Pseudomonadota</taxon>
        <taxon>Alphaproteobacteria</taxon>
        <taxon>Acetobacterales</taxon>
        <taxon>Acetobacteraceae</taxon>
        <taxon>Neoroseomonas</taxon>
    </lineage>
</organism>
<dbReference type="Proteomes" id="UP000661507">
    <property type="component" value="Unassembled WGS sequence"/>
</dbReference>
<keyword evidence="2" id="KW-1185">Reference proteome</keyword>
<comment type="caution">
    <text evidence="1">The sequence shown here is derived from an EMBL/GenBank/DDBJ whole genome shotgun (WGS) entry which is preliminary data.</text>
</comment>
<dbReference type="PANTHER" id="PTHR36152:SF1">
    <property type="entry name" value="UBIQUITIN-LIKE DOMAIN-CONTAINING PROTEIN"/>
    <property type="match status" value="1"/>
</dbReference>
<dbReference type="SUPFAM" id="SSF141452">
    <property type="entry name" value="Hcp1-like"/>
    <property type="match status" value="1"/>
</dbReference>
<accession>A0A917NNY1</accession>
<dbReference type="Gene3D" id="2.30.110.20">
    <property type="entry name" value="Hcp1-like"/>
    <property type="match status" value="1"/>
</dbReference>
<dbReference type="RefSeq" id="WP_188967192.1">
    <property type="nucleotide sequence ID" value="NZ_BMKW01000005.1"/>
</dbReference>
<dbReference type="EMBL" id="BMKW01000005">
    <property type="protein sequence ID" value="GGJ15145.1"/>
    <property type="molecule type" value="Genomic_DNA"/>
</dbReference>
<proteinExistence type="predicted"/>
<sequence length="160" mass="17334">MPILMQYKDVPGESKIKGFEKYIEVTSFEFGLGRRITSGVNSVREGSVVNMSEIVVKKSTDGTTIKLFEQACFGKLNNDVKFSFVRTGAGDPQEFMGIYLKNTGVSGLAFKAAGGSGVDSRPGETLHLNFGEIEVKYNPIGDDLTGSPSSTTWKLSSMTK</sequence>
<evidence type="ECO:0000313" key="1">
    <source>
        <dbReference type="EMBL" id="GGJ15145.1"/>
    </source>
</evidence>
<gene>
    <name evidence="1" type="ORF">GCM10011320_22990</name>
</gene>
<dbReference type="AlphaFoldDB" id="A0A917NNY1"/>
<dbReference type="InterPro" id="IPR008514">
    <property type="entry name" value="T6SS_Hcp"/>
</dbReference>
<reference evidence="1" key="1">
    <citation type="journal article" date="2014" name="Int. J. Syst. Evol. Microbiol.">
        <title>Complete genome sequence of Corynebacterium casei LMG S-19264T (=DSM 44701T), isolated from a smear-ripened cheese.</title>
        <authorList>
            <consortium name="US DOE Joint Genome Institute (JGI-PGF)"/>
            <person name="Walter F."/>
            <person name="Albersmeier A."/>
            <person name="Kalinowski J."/>
            <person name="Ruckert C."/>
        </authorList>
    </citation>
    <scope>NUCLEOTIDE SEQUENCE</scope>
    <source>
        <strain evidence="1">CGMCC 1.3617</strain>
    </source>
</reference>
<dbReference type="InterPro" id="IPR036624">
    <property type="entry name" value="Hcp1-lik_sf"/>
</dbReference>
<dbReference type="Pfam" id="PF05638">
    <property type="entry name" value="T6SS_HCP"/>
    <property type="match status" value="1"/>
</dbReference>
<evidence type="ECO:0000313" key="2">
    <source>
        <dbReference type="Proteomes" id="UP000661507"/>
    </source>
</evidence>